<evidence type="ECO:0000259" key="4">
    <source>
        <dbReference type="PROSITE" id="PS50110"/>
    </source>
</evidence>
<dbReference type="InterPro" id="IPR001867">
    <property type="entry name" value="OmpR/PhoB-type_DNA-bd"/>
</dbReference>
<dbReference type="CDD" id="cd17574">
    <property type="entry name" value="REC_OmpR"/>
    <property type="match status" value="1"/>
</dbReference>
<dbReference type="Gene3D" id="6.10.250.690">
    <property type="match status" value="1"/>
</dbReference>
<dbReference type="InterPro" id="IPR011006">
    <property type="entry name" value="CheY-like_superfamily"/>
</dbReference>
<keyword evidence="1 3" id="KW-0238">DNA-binding</keyword>
<dbReference type="SMART" id="SM00862">
    <property type="entry name" value="Trans_reg_C"/>
    <property type="match status" value="1"/>
</dbReference>
<dbReference type="GO" id="GO:0005829">
    <property type="term" value="C:cytosol"/>
    <property type="evidence" value="ECO:0007669"/>
    <property type="project" value="TreeGrafter"/>
</dbReference>
<evidence type="ECO:0000256" key="3">
    <source>
        <dbReference type="PROSITE-ProRule" id="PRU01091"/>
    </source>
</evidence>
<protein>
    <submittedName>
        <fullName evidence="6">Sensor histidine kinase</fullName>
    </submittedName>
</protein>
<gene>
    <name evidence="6" type="ORF">GRAN_1161</name>
</gene>
<dbReference type="EMBL" id="RDSM01000001">
    <property type="protein sequence ID" value="RXH57851.1"/>
    <property type="molecule type" value="Genomic_DNA"/>
</dbReference>
<evidence type="ECO:0000256" key="1">
    <source>
        <dbReference type="ARBA" id="ARBA00023125"/>
    </source>
</evidence>
<organism evidence="6 7">
    <name type="scientific">Granulicella sibirica</name>
    <dbReference type="NCBI Taxonomy" id="2479048"/>
    <lineage>
        <taxon>Bacteria</taxon>
        <taxon>Pseudomonadati</taxon>
        <taxon>Acidobacteriota</taxon>
        <taxon>Terriglobia</taxon>
        <taxon>Terriglobales</taxon>
        <taxon>Acidobacteriaceae</taxon>
        <taxon>Granulicella</taxon>
    </lineage>
</organism>
<proteinExistence type="predicted"/>
<evidence type="ECO:0000313" key="7">
    <source>
        <dbReference type="Proteomes" id="UP000289437"/>
    </source>
</evidence>
<accession>A0A4Q0T8B4</accession>
<dbReference type="GO" id="GO:0000976">
    <property type="term" value="F:transcription cis-regulatory region binding"/>
    <property type="evidence" value="ECO:0007669"/>
    <property type="project" value="TreeGrafter"/>
</dbReference>
<evidence type="ECO:0000256" key="2">
    <source>
        <dbReference type="PROSITE-ProRule" id="PRU00169"/>
    </source>
</evidence>
<reference evidence="7" key="2">
    <citation type="submission" date="2019-02" db="EMBL/GenBank/DDBJ databases">
        <title>Granulicella sibirica sp. nov., a psychrotolerant acidobacterium isolated from an organic soil layer in forested tundra, West Siberia.</title>
        <authorList>
            <person name="Oshkin I.Y."/>
            <person name="Kulichevskaya I.S."/>
            <person name="Rijpstra W.I.C."/>
            <person name="Sinninghe Damste J.S."/>
            <person name="Rakitin A.L."/>
            <person name="Ravin N.V."/>
            <person name="Dedysh S.N."/>
        </authorList>
    </citation>
    <scope>NUCLEOTIDE SEQUENCE [LARGE SCALE GENOMIC DNA]</scope>
    <source>
        <strain evidence="7">AF10</strain>
    </source>
</reference>
<dbReference type="Pfam" id="PF00486">
    <property type="entry name" value="Trans_reg_C"/>
    <property type="match status" value="1"/>
</dbReference>
<dbReference type="OrthoDB" id="9790454at2"/>
<dbReference type="SMART" id="SM00448">
    <property type="entry name" value="REC"/>
    <property type="match status" value="1"/>
</dbReference>
<dbReference type="SUPFAM" id="SSF52172">
    <property type="entry name" value="CheY-like"/>
    <property type="match status" value="1"/>
</dbReference>
<feature type="modified residue" description="4-aspartylphosphate" evidence="2">
    <location>
        <position position="54"/>
    </location>
</feature>
<dbReference type="RefSeq" id="WP_128911958.1">
    <property type="nucleotide sequence ID" value="NZ_RDSM01000001.1"/>
</dbReference>
<dbReference type="GO" id="GO:0032993">
    <property type="term" value="C:protein-DNA complex"/>
    <property type="evidence" value="ECO:0007669"/>
    <property type="project" value="TreeGrafter"/>
</dbReference>
<dbReference type="Pfam" id="PF00072">
    <property type="entry name" value="Response_reg"/>
    <property type="match status" value="1"/>
</dbReference>
<keyword evidence="6" id="KW-0808">Transferase</keyword>
<sequence length="248" mass="28019">MTSRRILVVDDEPQIARVLRASLESSGYEVAIASDGEQAIERFHTFEPQLVITDLAMPFMDGLALTRAIRKLGDIPIIVLSVRNSEPMKIQALDEGADDYITKPFGIQELLARVRSRLRRPTTDLGARQISSGDFFIDIDRHHVTFRGRDLHLTPKEFDLLVFFARHPGRVLTHKILLHAIWGSPGDGNPEYLRVLIAQLRKKIEAAPEVANQKLEPRYVRNEPWIGYRFTPDGNPDGDPDPTALTHS</sequence>
<dbReference type="PANTHER" id="PTHR48111:SF50">
    <property type="entry name" value="KDP OPERON TRANSCRIPTIONAL REGULATORY PROTEIN KDPE"/>
    <property type="match status" value="1"/>
</dbReference>
<dbReference type="GO" id="GO:0000156">
    <property type="term" value="F:phosphorelay response regulator activity"/>
    <property type="evidence" value="ECO:0007669"/>
    <property type="project" value="TreeGrafter"/>
</dbReference>
<dbReference type="InterPro" id="IPR036388">
    <property type="entry name" value="WH-like_DNA-bd_sf"/>
</dbReference>
<evidence type="ECO:0000259" key="5">
    <source>
        <dbReference type="PROSITE" id="PS51755"/>
    </source>
</evidence>
<dbReference type="PANTHER" id="PTHR48111">
    <property type="entry name" value="REGULATOR OF RPOS"/>
    <property type="match status" value="1"/>
</dbReference>
<name>A0A4Q0T8B4_9BACT</name>
<dbReference type="GO" id="GO:0006355">
    <property type="term" value="P:regulation of DNA-templated transcription"/>
    <property type="evidence" value="ECO:0007669"/>
    <property type="project" value="InterPro"/>
</dbReference>
<keyword evidence="6" id="KW-0418">Kinase</keyword>
<keyword evidence="7" id="KW-1185">Reference proteome</keyword>
<keyword evidence="2" id="KW-0597">Phosphoprotein</keyword>
<dbReference type="AlphaFoldDB" id="A0A4Q0T8B4"/>
<dbReference type="CDD" id="cd00383">
    <property type="entry name" value="trans_reg_C"/>
    <property type="match status" value="1"/>
</dbReference>
<dbReference type="InterPro" id="IPR039420">
    <property type="entry name" value="WalR-like"/>
</dbReference>
<feature type="domain" description="Response regulatory" evidence="4">
    <location>
        <begin position="5"/>
        <end position="118"/>
    </location>
</feature>
<dbReference type="Gene3D" id="1.10.10.10">
    <property type="entry name" value="Winged helix-like DNA-binding domain superfamily/Winged helix DNA-binding domain"/>
    <property type="match status" value="1"/>
</dbReference>
<reference evidence="6 7" key="1">
    <citation type="submission" date="2018-11" db="EMBL/GenBank/DDBJ databases">
        <authorList>
            <person name="Mardanov A.V."/>
            <person name="Ravin N.V."/>
            <person name="Dedysh S.N."/>
        </authorList>
    </citation>
    <scope>NUCLEOTIDE SEQUENCE [LARGE SCALE GENOMIC DNA]</scope>
    <source>
        <strain evidence="6 7">AF10</strain>
    </source>
</reference>
<dbReference type="Gene3D" id="3.40.50.2300">
    <property type="match status" value="1"/>
</dbReference>
<dbReference type="Proteomes" id="UP000289437">
    <property type="component" value="Unassembled WGS sequence"/>
</dbReference>
<dbReference type="PROSITE" id="PS50110">
    <property type="entry name" value="RESPONSE_REGULATORY"/>
    <property type="match status" value="1"/>
</dbReference>
<evidence type="ECO:0000313" key="6">
    <source>
        <dbReference type="EMBL" id="RXH57851.1"/>
    </source>
</evidence>
<dbReference type="InterPro" id="IPR001789">
    <property type="entry name" value="Sig_transdc_resp-reg_receiver"/>
</dbReference>
<comment type="caution">
    <text evidence="6">The sequence shown here is derived from an EMBL/GenBank/DDBJ whole genome shotgun (WGS) entry which is preliminary data.</text>
</comment>
<feature type="DNA-binding region" description="OmpR/PhoB-type" evidence="3">
    <location>
        <begin position="127"/>
        <end position="232"/>
    </location>
</feature>
<dbReference type="PROSITE" id="PS51755">
    <property type="entry name" value="OMPR_PHOB"/>
    <property type="match status" value="1"/>
</dbReference>
<feature type="domain" description="OmpR/PhoB-type" evidence="5">
    <location>
        <begin position="127"/>
        <end position="232"/>
    </location>
</feature>
<dbReference type="GO" id="GO:0016301">
    <property type="term" value="F:kinase activity"/>
    <property type="evidence" value="ECO:0007669"/>
    <property type="project" value="UniProtKB-KW"/>
</dbReference>